<evidence type="ECO:0000256" key="4">
    <source>
        <dbReference type="ARBA" id="ARBA00023125"/>
    </source>
</evidence>
<feature type="domain" description="RNA polymerase sigma factor 70 region 4 type 2" evidence="8">
    <location>
        <begin position="103"/>
        <end position="153"/>
    </location>
</feature>
<keyword evidence="3" id="KW-0731">Sigma factor</keyword>
<dbReference type="InterPro" id="IPR039425">
    <property type="entry name" value="RNA_pol_sigma-70-like"/>
</dbReference>
<keyword evidence="5" id="KW-0804">Transcription</keyword>
<organism evidence="9 10">
    <name type="scientific">Pseudosporangium ferrugineum</name>
    <dbReference type="NCBI Taxonomy" id="439699"/>
    <lineage>
        <taxon>Bacteria</taxon>
        <taxon>Bacillati</taxon>
        <taxon>Actinomycetota</taxon>
        <taxon>Actinomycetes</taxon>
        <taxon>Micromonosporales</taxon>
        <taxon>Micromonosporaceae</taxon>
        <taxon>Pseudosporangium</taxon>
    </lineage>
</organism>
<dbReference type="SUPFAM" id="SSF88659">
    <property type="entry name" value="Sigma3 and sigma4 domains of RNA polymerase sigma factors"/>
    <property type="match status" value="1"/>
</dbReference>
<dbReference type="Pfam" id="PF04542">
    <property type="entry name" value="Sigma70_r2"/>
    <property type="match status" value="1"/>
</dbReference>
<evidence type="ECO:0000256" key="5">
    <source>
        <dbReference type="ARBA" id="ARBA00023163"/>
    </source>
</evidence>
<dbReference type="AlphaFoldDB" id="A0A2T0RF78"/>
<dbReference type="NCBIfam" id="TIGR02937">
    <property type="entry name" value="sigma70-ECF"/>
    <property type="match status" value="1"/>
</dbReference>
<dbReference type="GO" id="GO:0016987">
    <property type="term" value="F:sigma factor activity"/>
    <property type="evidence" value="ECO:0007669"/>
    <property type="project" value="UniProtKB-KW"/>
</dbReference>
<dbReference type="RefSeq" id="WP_106130950.1">
    <property type="nucleotide sequence ID" value="NZ_PVZG01000029.1"/>
</dbReference>
<keyword evidence="4" id="KW-0238">DNA-binding</keyword>
<dbReference type="InterPro" id="IPR014284">
    <property type="entry name" value="RNA_pol_sigma-70_dom"/>
</dbReference>
<dbReference type="PANTHER" id="PTHR43133">
    <property type="entry name" value="RNA POLYMERASE ECF-TYPE SIGMA FACTO"/>
    <property type="match status" value="1"/>
</dbReference>
<dbReference type="PANTHER" id="PTHR43133:SF8">
    <property type="entry name" value="RNA POLYMERASE SIGMA FACTOR HI_1459-RELATED"/>
    <property type="match status" value="1"/>
</dbReference>
<dbReference type="InterPro" id="IPR007627">
    <property type="entry name" value="RNA_pol_sigma70_r2"/>
</dbReference>
<dbReference type="EMBL" id="PVZG01000029">
    <property type="protein sequence ID" value="PRY19750.1"/>
    <property type="molecule type" value="Genomic_DNA"/>
</dbReference>
<feature type="compositionally biased region" description="Basic and acidic residues" evidence="6">
    <location>
        <begin position="153"/>
        <end position="170"/>
    </location>
</feature>
<dbReference type="CDD" id="cd06171">
    <property type="entry name" value="Sigma70_r4"/>
    <property type="match status" value="1"/>
</dbReference>
<evidence type="ECO:0000259" key="8">
    <source>
        <dbReference type="Pfam" id="PF08281"/>
    </source>
</evidence>
<protein>
    <submittedName>
        <fullName evidence="9">RNA polymerase sigma-70 factor (ECF subfamily)</fullName>
    </submittedName>
</protein>
<dbReference type="OrthoDB" id="4184921at2"/>
<evidence type="ECO:0000313" key="10">
    <source>
        <dbReference type="Proteomes" id="UP000239209"/>
    </source>
</evidence>
<proteinExistence type="inferred from homology"/>
<dbReference type="InterPro" id="IPR013249">
    <property type="entry name" value="RNA_pol_sigma70_r4_t2"/>
</dbReference>
<gene>
    <name evidence="9" type="ORF">CLV70_12946</name>
</gene>
<dbReference type="InterPro" id="IPR036388">
    <property type="entry name" value="WH-like_DNA-bd_sf"/>
</dbReference>
<evidence type="ECO:0000259" key="7">
    <source>
        <dbReference type="Pfam" id="PF04542"/>
    </source>
</evidence>
<evidence type="ECO:0000256" key="2">
    <source>
        <dbReference type="ARBA" id="ARBA00023015"/>
    </source>
</evidence>
<accession>A0A2T0RF78</accession>
<evidence type="ECO:0000256" key="1">
    <source>
        <dbReference type="ARBA" id="ARBA00010641"/>
    </source>
</evidence>
<dbReference type="InterPro" id="IPR013324">
    <property type="entry name" value="RNA_pol_sigma_r3/r4-like"/>
</dbReference>
<sequence>MDEDHFSDFYSAQFADVWRFARRRTETGHDADDVTAETFAVAWRRRADIPADGARLWLFGVARNVLANHDRDSRRRGRLHLKILTRGTPQETYETADNPGSDLWRALAALSPDDRELLLLRAWDRLAVTEIATLLGISAATASSRLHKARRRLDRELDPDTTRPREDEHA</sequence>
<name>A0A2T0RF78_9ACTN</name>
<dbReference type="GO" id="GO:0006352">
    <property type="term" value="P:DNA-templated transcription initiation"/>
    <property type="evidence" value="ECO:0007669"/>
    <property type="project" value="InterPro"/>
</dbReference>
<dbReference type="GO" id="GO:0003677">
    <property type="term" value="F:DNA binding"/>
    <property type="evidence" value="ECO:0007669"/>
    <property type="project" value="UniProtKB-KW"/>
</dbReference>
<keyword evidence="2" id="KW-0805">Transcription regulation</keyword>
<dbReference type="InterPro" id="IPR013325">
    <property type="entry name" value="RNA_pol_sigma_r2"/>
</dbReference>
<dbReference type="Gene3D" id="1.10.1740.10">
    <property type="match status" value="1"/>
</dbReference>
<reference evidence="9 10" key="1">
    <citation type="submission" date="2018-03" db="EMBL/GenBank/DDBJ databases">
        <title>Genomic Encyclopedia of Archaeal and Bacterial Type Strains, Phase II (KMG-II): from individual species to whole genera.</title>
        <authorList>
            <person name="Goeker M."/>
        </authorList>
    </citation>
    <scope>NUCLEOTIDE SEQUENCE [LARGE SCALE GENOMIC DNA]</scope>
    <source>
        <strain evidence="9 10">DSM 45348</strain>
    </source>
</reference>
<feature type="region of interest" description="Disordered" evidence="6">
    <location>
        <begin position="148"/>
        <end position="170"/>
    </location>
</feature>
<dbReference type="Pfam" id="PF08281">
    <property type="entry name" value="Sigma70_r4_2"/>
    <property type="match status" value="1"/>
</dbReference>
<comment type="similarity">
    <text evidence="1">Belongs to the sigma-70 factor family. ECF subfamily.</text>
</comment>
<dbReference type="Proteomes" id="UP000239209">
    <property type="component" value="Unassembled WGS sequence"/>
</dbReference>
<feature type="domain" description="RNA polymerase sigma-70 region 2" evidence="7">
    <location>
        <begin position="16"/>
        <end position="75"/>
    </location>
</feature>
<dbReference type="Gene3D" id="1.10.10.10">
    <property type="entry name" value="Winged helix-like DNA-binding domain superfamily/Winged helix DNA-binding domain"/>
    <property type="match status" value="1"/>
</dbReference>
<evidence type="ECO:0000256" key="6">
    <source>
        <dbReference type="SAM" id="MobiDB-lite"/>
    </source>
</evidence>
<comment type="caution">
    <text evidence="9">The sequence shown here is derived from an EMBL/GenBank/DDBJ whole genome shotgun (WGS) entry which is preliminary data.</text>
</comment>
<evidence type="ECO:0000313" key="9">
    <source>
        <dbReference type="EMBL" id="PRY19750.1"/>
    </source>
</evidence>
<dbReference type="SUPFAM" id="SSF88946">
    <property type="entry name" value="Sigma2 domain of RNA polymerase sigma factors"/>
    <property type="match status" value="1"/>
</dbReference>
<keyword evidence="10" id="KW-1185">Reference proteome</keyword>
<evidence type="ECO:0000256" key="3">
    <source>
        <dbReference type="ARBA" id="ARBA00023082"/>
    </source>
</evidence>